<dbReference type="GO" id="GO:0005634">
    <property type="term" value="C:nucleus"/>
    <property type="evidence" value="ECO:0007669"/>
    <property type="project" value="TreeGrafter"/>
</dbReference>
<feature type="non-terminal residue" evidence="5">
    <location>
        <position position="163"/>
    </location>
</feature>
<evidence type="ECO:0000313" key="5">
    <source>
        <dbReference type="EMBL" id="GBN22134.1"/>
    </source>
</evidence>
<comment type="similarity">
    <text evidence="1">Belongs to the JMJD6 family.</text>
</comment>
<dbReference type="SMART" id="SM00558">
    <property type="entry name" value="JmjC"/>
    <property type="match status" value="1"/>
</dbReference>
<dbReference type="SUPFAM" id="SSF51197">
    <property type="entry name" value="Clavaminate synthase-like"/>
    <property type="match status" value="1"/>
</dbReference>
<evidence type="ECO:0000259" key="4">
    <source>
        <dbReference type="PROSITE" id="PS51184"/>
    </source>
</evidence>
<dbReference type="Gene3D" id="2.60.120.650">
    <property type="entry name" value="Cupin"/>
    <property type="match status" value="1"/>
</dbReference>
<evidence type="ECO:0000256" key="3">
    <source>
        <dbReference type="ARBA" id="ARBA00082904"/>
    </source>
</evidence>
<comment type="catalytic activity">
    <reaction evidence="2">
        <text>L-lysyl-[protein] + 2-oxoglutarate + O2 = 4-hydroxy-L-lysyl-[protein] + succinate + CO2</text>
        <dbReference type="Rhea" id="RHEA:57156"/>
        <dbReference type="Rhea" id="RHEA-COMP:9752"/>
        <dbReference type="Rhea" id="RHEA-COMP:15084"/>
        <dbReference type="ChEBI" id="CHEBI:15379"/>
        <dbReference type="ChEBI" id="CHEBI:16526"/>
        <dbReference type="ChEBI" id="CHEBI:16810"/>
        <dbReference type="ChEBI" id="CHEBI:29969"/>
        <dbReference type="ChEBI" id="CHEBI:30031"/>
        <dbReference type="ChEBI" id="CHEBI:141495"/>
    </reaction>
</comment>
<evidence type="ECO:0000256" key="2">
    <source>
        <dbReference type="ARBA" id="ARBA00047762"/>
    </source>
</evidence>
<dbReference type="GO" id="GO:0016706">
    <property type="term" value="F:2-oxoglutarate-dependent dioxygenase activity"/>
    <property type="evidence" value="ECO:0007669"/>
    <property type="project" value="TreeGrafter"/>
</dbReference>
<dbReference type="PANTHER" id="PTHR12480">
    <property type="entry name" value="ARGININE DEMETHYLASE AND LYSYL-HYDROXYLASE JMJD"/>
    <property type="match status" value="1"/>
</dbReference>
<keyword evidence="6" id="KW-1185">Reference proteome</keyword>
<organism evidence="5 6">
    <name type="scientific">Araneus ventricosus</name>
    <name type="common">Orbweaver spider</name>
    <name type="synonym">Epeira ventricosa</name>
    <dbReference type="NCBI Taxonomy" id="182803"/>
    <lineage>
        <taxon>Eukaryota</taxon>
        <taxon>Metazoa</taxon>
        <taxon>Ecdysozoa</taxon>
        <taxon>Arthropoda</taxon>
        <taxon>Chelicerata</taxon>
        <taxon>Arachnida</taxon>
        <taxon>Araneae</taxon>
        <taxon>Araneomorphae</taxon>
        <taxon>Entelegynae</taxon>
        <taxon>Araneoidea</taxon>
        <taxon>Araneidae</taxon>
        <taxon>Araneus</taxon>
    </lineage>
</organism>
<feature type="domain" description="JmjC" evidence="4">
    <location>
        <begin position="1"/>
        <end position="121"/>
    </location>
</feature>
<dbReference type="Pfam" id="PF02373">
    <property type="entry name" value="JmjC"/>
    <property type="match status" value="1"/>
</dbReference>
<dbReference type="PROSITE" id="PS51184">
    <property type="entry name" value="JMJC"/>
    <property type="match status" value="1"/>
</dbReference>
<dbReference type="Proteomes" id="UP000499080">
    <property type="component" value="Unassembled WGS sequence"/>
</dbReference>
<dbReference type="GO" id="GO:0045905">
    <property type="term" value="P:positive regulation of translational termination"/>
    <property type="evidence" value="ECO:0007669"/>
    <property type="project" value="TreeGrafter"/>
</dbReference>
<accession>A0A4Y2M6G9</accession>
<dbReference type="EMBL" id="BGPR01202689">
    <property type="protein sequence ID" value="GBN22134.1"/>
    <property type="molecule type" value="Genomic_DNA"/>
</dbReference>
<evidence type="ECO:0000256" key="1">
    <source>
        <dbReference type="ARBA" id="ARBA00038068"/>
    </source>
</evidence>
<dbReference type="InterPro" id="IPR050910">
    <property type="entry name" value="JMJD6_ArgDemeth/LysHydrox"/>
</dbReference>
<gene>
    <name evidence="5" type="primary">jmjd4</name>
    <name evidence="5" type="ORF">AVEN_219815_1</name>
</gene>
<dbReference type="InterPro" id="IPR003347">
    <property type="entry name" value="JmjC_dom"/>
</dbReference>
<comment type="caution">
    <text evidence="5">The sequence shown here is derived from an EMBL/GenBank/DDBJ whole genome shotgun (WGS) entry which is preliminary data.</text>
</comment>
<reference evidence="5 6" key="1">
    <citation type="journal article" date="2019" name="Sci. Rep.">
        <title>Orb-weaving spider Araneus ventricosus genome elucidates the spidroin gene catalogue.</title>
        <authorList>
            <person name="Kono N."/>
            <person name="Nakamura H."/>
            <person name="Ohtoshi R."/>
            <person name="Moran D.A.P."/>
            <person name="Shinohara A."/>
            <person name="Yoshida Y."/>
            <person name="Fujiwara M."/>
            <person name="Mori M."/>
            <person name="Tomita M."/>
            <person name="Arakawa K."/>
        </authorList>
    </citation>
    <scope>NUCLEOTIDE SEQUENCE [LARGE SCALE GENOMIC DNA]</scope>
</reference>
<dbReference type="GO" id="GO:0043565">
    <property type="term" value="F:sequence-specific DNA binding"/>
    <property type="evidence" value="ECO:0007669"/>
    <property type="project" value="TreeGrafter"/>
</dbReference>
<protein>
    <recommendedName>
        <fullName evidence="3">Jumonji domain-containing protein 4</fullName>
    </recommendedName>
</protein>
<evidence type="ECO:0000313" key="6">
    <source>
        <dbReference type="Proteomes" id="UP000499080"/>
    </source>
</evidence>
<dbReference type="AlphaFoldDB" id="A0A4Y2M6G9"/>
<dbReference type="GO" id="GO:0005737">
    <property type="term" value="C:cytoplasm"/>
    <property type="evidence" value="ECO:0007669"/>
    <property type="project" value="TreeGrafter"/>
</dbReference>
<proteinExistence type="inferred from homology"/>
<dbReference type="OrthoDB" id="203487at2759"/>
<sequence>MVCEFSNADFCFHRTPLHADVYGSYSWSANVCGRKRWLLFPPGQEEFLKDDKKELRYFLTDSDLFNYNVAYFDIIQEPGEIIFVPSGWYHQVWNMWSFAYGEGTRNFEEVECDASFSSGWLHTFKLRHGITGKAVSGESGDVDCETVADCIQNQLPDLIKGYE</sequence>
<name>A0A4Y2M6G9_ARAVE</name>
<dbReference type="PANTHER" id="PTHR12480:SF6">
    <property type="entry name" value="2-OXOGLUTARATE AND IRON-DEPENDENT OXYGENASE JMJD4"/>
    <property type="match status" value="1"/>
</dbReference>